<accession>A0A1I1KBH5</accession>
<dbReference type="Proteomes" id="UP000199612">
    <property type="component" value="Unassembled WGS sequence"/>
</dbReference>
<keyword evidence="2" id="KW-0732">Signal</keyword>
<feature type="chain" id="PRO_5038839907" description="Secreted protein" evidence="2">
    <location>
        <begin position="20"/>
        <end position="53"/>
    </location>
</feature>
<reference evidence="4" key="1">
    <citation type="submission" date="2016-10" db="EMBL/GenBank/DDBJ databases">
        <authorList>
            <person name="Varghese N."/>
            <person name="Submissions S."/>
        </authorList>
    </citation>
    <scope>NUCLEOTIDE SEQUENCE [LARGE SCALE GENOMIC DNA]</scope>
    <source>
        <strain evidence="4">DSM 23664</strain>
    </source>
</reference>
<evidence type="ECO:0000313" key="4">
    <source>
        <dbReference type="Proteomes" id="UP000199612"/>
    </source>
</evidence>
<dbReference type="STRING" id="753702.SAMN04488102_11021"/>
<evidence type="ECO:0000313" key="3">
    <source>
        <dbReference type="EMBL" id="SFC54900.1"/>
    </source>
</evidence>
<name>A0A1I1KBH5_9LACT</name>
<dbReference type="EMBL" id="FOLT01000010">
    <property type="protein sequence ID" value="SFC54900.1"/>
    <property type="molecule type" value="Genomic_DNA"/>
</dbReference>
<dbReference type="RefSeq" id="WP_177188666.1">
    <property type="nucleotide sequence ID" value="NZ_FOLT01000010.1"/>
</dbReference>
<dbReference type="AlphaFoldDB" id="A0A1I1KBH5"/>
<sequence length="53" mass="5861">MKKLTTVLTVIMMSGVVLSACSEEEDMNEEFPGIEEPADPEVEEELDNGTDEE</sequence>
<gene>
    <name evidence="3" type="ORF">SAMN04488102_11021</name>
</gene>
<protein>
    <recommendedName>
        <fullName evidence="5">Secreted protein</fullName>
    </recommendedName>
</protein>
<evidence type="ECO:0008006" key="5">
    <source>
        <dbReference type="Google" id="ProtNLM"/>
    </source>
</evidence>
<keyword evidence="4" id="KW-1185">Reference proteome</keyword>
<proteinExistence type="predicted"/>
<evidence type="ECO:0000256" key="1">
    <source>
        <dbReference type="SAM" id="MobiDB-lite"/>
    </source>
</evidence>
<organism evidence="3 4">
    <name type="scientific">Alkalibacterium subtropicum</name>
    <dbReference type="NCBI Taxonomy" id="753702"/>
    <lineage>
        <taxon>Bacteria</taxon>
        <taxon>Bacillati</taxon>
        <taxon>Bacillota</taxon>
        <taxon>Bacilli</taxon>
        <taxon>Lactobacillales</taxon>
        <taxon>Carnobacteriaceae</taxon>
        <taxon>Alkalibacterium</taxon>
    </lineage>
</organism>
<feature type="signal peptide" evidence="2">
    <location>
        <begin position="1"/>
        <end position="19"/>
    </location>
</feature>
<evidence type="ECO:0000256" key="2">
    <source>
        <dbReference type="SAM" id="SignalP"/>
    </source>
</evidence>
<feature type="region of interest" description="Disordered" evidence="1">
    <location>
        <begin position="23"/>
        <end position="53"/>
    </location>
</feature>
<dbReference type="PROSITE" id="PS51257">
    <property type="entry name" value="PROKAR_LIPOPROTEIN"/>
    <property type="match status" value="1"/>
</dbReference>